<protein>
    <submittedName>
        <fullName evidence="1">Uncharacterized protein</fullName>
    </submittedName>
</protein>
<dbReference type="AlphaFoldDB" id="A0AAD3T5T6"/>
<name>A0AAD3T5T6_NEPGR</name>
<accession>A0AAD3T5T6</accession>
<reference evidence="1" key="1">
    <citation type="submission" date="2023-05" db="EMBL/GenBank/DDBJ databases">
        <title>Nepenthes gracilis genome sequencing.</title>
        <authorList>
            <person name="Fukushima K."/>
        </authorList>
    </citation>
    <scope>NUCLEOTIDE SEQUENCE</scope>
    <source>
        <strain evidence="1">SING2019-196</strain>
    </source>
</reference>
<dbReference type="EMBL" id="BSYO01000025">
    <property type="protein sequence ID" value="GMH22969.1"/>
    <property type="molecule type" value="Genomic_DNA"/>
</dbReference>
<proteinExistence type="predicted"/>
<keyword evidence="2" id="KW-1185">Reference proteome</keyword>
<comment type="caution">
    <text evidence="1">The sequence shown here is derived from an EMBL/GenBank/DDBJ whole genome shotgun (WGS) entry which is preliminary data.</text>
</comment>
<gene>
    <name evidence="1" type="ORF">Nepgr_024812</name>
</gene>
<evidence type="ECO:0000313" key="2">
    <source>
        <dbReference type="Proteomes" id="UP001279734"/>
    </source>
</evidence>
<organism evidence="1 2">
    <name type="scientific">Nepenthes gracilis</name>
    <name type="common">Slender pitcher plant</name>
    <dbReference type="NCBI Taxonomy" id="150966"/>
    <lineage>
        <taxon>Eukaryota</taxon>
        <taxon>Viridiplantae</taxon>
        <taxon>Streptophyta</taxon>
        <taxon>Embryophyta</taxon>
        <taxon>Tracheophyta</taxon>
        <taxon>Spermatophyta</taxon>
        <taxon>Magnoliopsida</taxon>
        <taxon>eudicotyledons</taxon>
        <taxon>Gunneridae</taxon>
        <taxon>Pentapetalae</taxon>
        <taxon>Caryophyllales</taxon>
        <taxon>Nepenthaceae</taxon>
        <taxon>Nepenthes</taxon>
    </lineage>
</organism>
<evidence type="ECO:0000313" key="1">
    <source>
        <dbReference type="EMBL" id="GMH22969.1"/>
    </source>
</evidence>
<sequence>MSRNRHQERERVLCFLQATKEEKHPASRQVIQEPGSEESRFTMMGMGIRKTNSLCAFYVKDEPGYWKRILPFEHAVLVKNKSPDTTEENSSPL</sequence>
<dbReference type="Proteomes" id="UP001279734">
    <property type="component" value="Unassembled WGS sequence"/>
</dbReference>